<evidence type="ECO:0000256" key="3">
    <source>
        <dbReference type="ARBA" id="ARBA00022729"/>
    </source>
</evidence>
<dbReference type="AlphaFoldDB" id="A0A4S3B2Z7"/>
<gene>
    <name evidence="8" type="ORF">ESZ54_12145</name>
</gene>
<evidence type="ECO:0000256" key="6">
    <source>
        <dbReference type="SAM" id="SignalP"/>
    </source>
</evidence>
<proteinExistence type="inferred from homology"/>
<dbReference type="PANTHER" id="PTHR36108:SF13">
    <property type="entry name" value="COLOSSIN-B-RELATED"/>
    <property type="match status" value="1"/>
</dbReference>
<keyword evidence="5" id="KW-0472">Membrane</keyword>
<feature type="signal peptide" evidence="6">
    <location>
        <begin position="1"/>
        <end position="24"/>
    </location>
</feature>
<keyword evidence="3 6" id="KW-0732">Signal</keyword>
<dbReference type="RefSeq" id="WP_136137918.1">
    <property type="nucleotide sequence ID" value="NZ_SDGV01000042.1"/>
</dbReference>
<feature type="transmembrane region" description="Helical" evidence="5">
    <location>
        <begin position="496"/>
        <end position="516"/>
    </location>
</feature>
<evidence type="ECO:0000313" key="9">
    <source>
        <dbReference type="Proteomes" id="UP000310506"/>
    </source>
</evidence>
<dbReference type="Pfam" id="PF17802">
    <property type="entry name" value="SpaA"/>
    <property type="match status" value="2"/>
</dbReference>
<evidence type="ECO:0000256" key="4">
    <source>
        <dbReference type="SAM" id="MobiDB-lite"/>
    </source>
</evidence>
<feature type="domain" description="SpaA-like prealbumin fold" evidence="7">
    <location>
        <begin position="269"/>
        <end position="356"/>
    </location>
</feature>
<comment type="similarity">
    <text evidence="1">Belongs to the serine-aspartate repeat-containing protein (SDr) family.</text>
</comment>
<keyword evidence="9" id="KW-1185">Reference proteome</keyword>
<protein>
    <submittedName>
        <fullName evidence="8">LPXTG cell wall anchor domain-containing protein</fullName>
    </submittedName>
</protein>
<evidence type="ECO:0000256" key="1">
    <source>
        <dbReference type="ARBA" id="ARBA00007257"/>
    </source>
</evidence>
<reference evidence="8 9" key="1">
    <citation type="submission" date="2019-01" db="EMBL/GenBank/DDBJ databases">
        <title>Vagococcus silagei sp. nov. isolated from brewer's grain.</title>
        <authorList>
            <person name="Guu J.-R."/>
        </authorList>
    </citation>
    <scope>NUCLEOTIDE SEQUENCE [LARGE SCALE GENOMIC DNA]</scope>
    <source>
        <strain evidence="8 9">2B-2</strain>
    </source>
</reference>
<dbReference type="SUPFAM" id="SSF49478">
    <property type="entry name" value="Cna protein B-type domain"/>
    <property type="match status" value="2"/>
</dbReference>
<keyword evidence="2" id="KW-0964">Secreted</keyword>
<comment type="caution">
    <text evidence="8">The sequence shown here is derived from an EMBL/GenBank/DDBJ whole genome shotgun (WGS) entry which is preliminary data.</text>
</comment>
<feature type="compositionally biased region" description="Polar residues" evidence="4">
    <location>
        <begin position="190"/>
        <end position="204"/>
    </location>
</feature>
<evidence type="ECO:0000256" key="5">
    <source>
        <dbReference type="SAM" id="Phobius"/>
    </source>
</evidence>
<dbReference type="InterPro" id="IPR013783">
    <property type="entry name" value="Ig-like_fold"/>
</dbReference>
<organism evidence="8 9">
    <name type="scientific">Vagococcus silagei</name>
    <dbReference type="NCBI Taxonomy" id="2508885"/>
    <lineage>
        <taxon>Bacteria</taxon>
        <taxon>Bacillati</taxon>
        <taxon>Bacillota</taxon>
        <taxon>Bacilli</taxon>
        <taxon>Lactobacillales</taxon>
        <taxon>Enterococcaceae</taxon>
        <taxon>Vagococcus</taxon>
    </lineage>
</organism>
<dbReference type="OrthoDB" id="2216808at2"/>
<dbReference type="PANTHER" id="PTHR36108">
    <property type="entry name" value="COLOSSIN-B-RELATED"/>
    <property type="match status" value="1"/>
</dbReference>
<feature type="chain" id="PRO_5038591543" evidence="6">
    <location>
        <begin position="25"/>
        <end position="519"/>
    </location>
</feature>
<accession>A0A4S3B2Z7</accession>
<evidence type="ECO:0000256" key="2">
    <source>
        <dbReference type="ARBA" id="ARBA00022525"/>
    </source>
</evidence>
<sequence length="519" mass="56401">MKKIRKIAVGVTFATLLLGTSALNVDAIVANSNSKSATPLVLKSDSALKDVVTKLSNQENLKKEDVVAVEKKIADNKPDAIVNLEDQKDVTKVTIDLKNQKDKNLVVQVEDKVLSDKGDLKVTGLDEKQEVFFVVDTKEEDTLKVNRALKLDDKKSADQVNWVFADEKGLAETKVETPTNWQGDVYSAKLTPTKSGSPVHTSDSPELEKMADADKEGTKIAQDSKSYALRTLGSTDDPQINGKVVAEAESTVGNASGEDTTPPEKKVGELTVKVVDEADNNKVLEGAVFDLKNEKGEKVKTAITTDKNGIVLVGDLEVGTYTLEQTKAPEGYDLNTTTGKVKIEEGKKMTFTFLNKKKDVPKPDVDKGKVKIIKVDSVNNTIRLSGAVFDIYDSNNKKVAQNLTTNSSGEVESGILASGKYRIQETRAPKDYQDNIHQTEFSIAKGANGITQTVVIKGVKKTTSSTTKSTTKGGITYIREPMGQTKVLPQTSEADGHVLTIIGILLLTMVPVTFWIRKK</sequence>
<evidence type="ECO:0000259" key="7">
    <source>
        <dbReference type="Pfam" id="PF17802"/>
    </source>
</evidence>
<dbReference type="InterPro" id="IPR041033">
    <property type="entry name" value="SpaA_PFL_dom_1"/>
</dbReference>
<keyword evidence="5" id="KW-1133">Transmembrane helix</keyword>
<evidence type="ECO:0000313" key="8">
    <source>
        <dbReference type="EMBL" id="THB60100.1"/>
    </source>
</evidence>
<feature type="region of interest" description="Disordered" evidence="4">
    <location>
        <begin position="186"/>
        <end position="207"/>
    </location>
</feature>
<dbReference type="NCBIfam" id="TIGR01167">
    <property type="entry name" value="LPXTG_anchor"/>
    <property type="match status" value="1"/>
</dbReference>
<feature type="domain" description="SpaA-like prealbumin fold" evidence="7">
    <location>
        <begin position="368"/>
        <end position="456"/>
    </location>
</feature>
<dbReference type="Gene3D" id="2.60.40.10">
    <property type="entry name" value="Immunoglobulins"/>
    <property type="match status" value="2"/>
</dbReference>
<keyword evidence="5" id="KW-0812">Transmembrane</keyword>
<dbReference type="Proteomes" id="UP000310506">
    <property type="component" value="Unassembled WGS sequence"/>
</dbReference>
<dbReference type="EMBL" id="SDGV01000042">
    <property type="protein sequence ID" value="THB60100.1"/>
    <property type="molecule type" value="Genomic_DNA"/>
</dbReference>
<name>A0A4S3B2Z7_9ENTE</name>